<dbReference type="EMBL" id="NSIT01000018">
    <property type="protein sequence ID" value="PJE80416.1"/>
    <property type="molecule type" value="Genomic_DNA"/>
</dbReference>
<organism evidence="1">
    <name type="scientific">invertebrate metagenome</name>
    <dbReference type="NCBI Taxonomy" id="1711999"/>
    <lineage>
        <taxon>unclassified sequences</taxon>
        <taxon>metagenomes</taxon>
        <taxon>organismal metagenomes</taxon>
    </lineage>
</organism>
<dbReference type="Gene3D" id="1.25.40.10">
    <property type="entry name" value="Tetratricopeptide repeat domain"/>
    <property type="match status" value="1"/>
</dbReference>
<accession>A0A2H9TAZ1</accession>
<evidence type="ECO:0000313" key="1">
    <source>
        <dbReference type="EMBL" id="PJE80416.1"/>
    </source>
</evidence>
<proteinExistence type="predicted"/>
<gene>
    <name evidence="1" type="ORF">CI610_00599</name>
</gene>
<dbReference type="AlphaFoldDB" id="A0A2H9TAZ1"/>
<comment type="caution">
    <text evidence="1">The sequence shown here is derived from an EMBL/GenBank/DDBJ whole genome shotgun (WGS) entry which is preliminary data.</text>
</comment>
<dbReference type="InterPro" id="IPR011990">
    <property type="entry name" value="TPR-like_helical_dom_sf"/>
</dbReference>
<reference evidence="1" key="1">
    <citation type="journal article" date="2017" name="Appl. Environ. Microbiol.">
        <title>Molecular characterization of an Endozoicomonas-like organism causing infection in king scallop Pecten maximus L.</title>
        <authorList>
            <person name="Cano I."/>
            <person name="van Aerle R."/>
            <person name="Ross S."/>
            <person name="Verner-Jeffreys D.W."/>
            <person name="Paley R.K."/>
            <person name="Rimmer G."/>
            <person name="Ryder D."/>
            <person name="Hooper P."/>
            <person name="Stone D."/>
            <person name="Feist S.W."/>
        </authorList>
    </citation>
    <scope>NUCLEOTIDE SEQUENCE</scope>
</reference>
<name>A0A2H9TAZ1_9ZZZZ</name>
<dbReference type="SUPFAM" id="SSF48452">
    <property type="entry name" value="TPR-like"/>
    <property type="match status" value="1"/>
</dbReference>
<sequence length="124" mass="13537">MLKEDTVKLLADIGFMASSAGLSKHAFAIYSGIETARPDSILPDIGFALEFMNRKKFQEAISILEKQALKKSPDDPIATAFIGLALMMDGRNKESEDCLTKVEKSTGKEAVTMAKALLEKIRGK</sequence>
<protein>
    <submittedName>
        <fullName evidence="1">Uncharacterized protein</fullName>
    </submittedName>
</protein>